<dbReference type="Proteomes" id="UP000190092">
    <property type="component" value="Unassembled WGS sequence"/>
</dbReference>
<protein>
    <recommendedName>
        <fullName evidence="3">Chitooligosaccharide deacetylase</fullName>
    </recommendedName>
    <alternativeName>
        <fullName evidence="4">Nodulation protein B</fullName>
    </alternativeName>
</protein>
<proteinExistence type="inferred from homology"/>
<dbReference type="AlphaFoldDB" id="A0A1T4JKA6"/>
<reference evidence="7" key="1">
    <citation type="submission" date="2017-02" db="EMBL/GenBank/DDBJ databases">
        <authorList>
            <person name="Varghese N."/>
            <person name="Submissions S."/>
        </authorList>
    </citation>
    <scope>NUCLEOTIDE SEQUENCE [LARGE SCALE GENOMIC DNA]</scope>
    <source>
        <strain evidence="7">ATCC 27094</strain>
    </source>
</reference>
<dbReference type="EMBL" id="FUWJ01000001">
    <property type="protein sequence ID" value="SJZ30620.1"/>
    <property type="molecule type" value="Genomic_DNA"/>
</dbReference>
<evidence type="ECO:0000259" key="5">
    <source>
        <dbReference type="PROSITE" id="PS51677"/>
    </source>
</evidence>
<evidence type="ECO:0000256" key="3">
    <source>
        <dbReference type="ARBA" id="ARBA00020071"/>
    </source>
</evidence>
<dbReference type="SUPFAM" id="SSF88713">
    <property type="entry name" value="Glycoside hydrolase/deacetylase"/>
    <property type="match status" value="1"/>
</dbReference>
<dbReference type="InterPro" id="IPR017625">
    <property type="entry name" value="PuuE"/>
</dbReference>
<gene>
    <name evidence="6" type="ORF">SAMN02745126_00052</name>
</gene>
<keyword evidence="7" id="KW-1185">Reference proteome</keyword>
<dbReference type="InterPro" id="IPR002509">
    <property type="entry name" value="NODB_dom"/>
</dbReference>
<dbReference type="PANTHER" id="PTHR43123:SF1">
    <property type="entry name" value="POLYSACCHARIDE DEACETYLASE-RELATED"/>
    <property type="match status" value="1"/>
</dbReference>
<dbReference type="Gene3D" id="3.20.20.370">
    <property type="entry name" value="Glycoside hydrolase/deacetylase"/>
    <property type="match status" value="1"/>
</dbReference>
<dbReference type="InterPro" id="IPR011330">
    <property type="entry name" value="Glyco_hydro/deAcase_b/a-brl"/>
</dbReference>
<name>A0A1T4JKA6_9HYPH</name>
<sequence>MRDLVGYGWNYPKVRWPDDARVVVSLVLNYEEGSELCVGDGDPDGERVGEFVYPTMDSKTRDLGVESTFEYGSRVGTWRVLDLMAEYGVKSTIFGCGRALERNPLVARAFTARGHEVAGHGYRWVDHFRMDPDQEREQINLAVASIAATTGERPVGWYCRYAPSVNTRRLLIEEGGFLYDCDSYADEIPYWVKVDDRHHLVVPYQLDANDAKFFRGPGWSGAGEFWEYLRDSVDCLLKEGRTVPKMLSIGLHGRIIGRPGRSTALARFLEYCHKTPGVSFQRRVDIAKWWHANFHP</sequence>
<dbReference type="GO" id="GO:0005975">
    <property type="term" value="P:carbohydrate metabolic process"/>
    <property type="evidence" value="ECO:0007669"/>
    <property type="project" value="InterPro"/>
</dbReference>
<evidence type="ECO:0000313" key="6">
    <source>
        <dbReference type="EMBL" id="SJZ30620.1"/>
    </source>
</evidence>
<comment type="function">
    <text evidence="1">Is involved in generating a small heat-stable compound (Nod), an acylated oligomer of N-acetylglucosamine, that stimulates mitosis in various plant protoplasts.</text>
</comment>
<dbReference type="PROSITE" id="PS51677">
    <property type="entry name" value="NODB"/>
    <property type="match status" value="1"/>
</dbReference>
<evidence type="ECO:0000256" key="1">
    <source>
        <dbReference type="ARBA" id="ARBA00003236"/>
    </source>
</evidence>
<feature type="domain" description="NodB homology" evidence="5">
    <location>
        <begin position="63"/>
        <end position="281"/>
    </location>
</feature>
<evidence type="ECO:0000313" key="7">
    <source>
        <dbReference type="Proteomes" id="UP000190092"/>
    </source>
</evidence>
<dbReference type="PANTHER" id="PTHR43123">
    <property type="entry name" value="POLYSACCHARIDE DEACETYLASE-RELATED"/>
    <property type="match status" value="1"/>
</dbReference>
<evidence type="ECO:0000256" key="4">
    <source>
        <dbReference type="ARBA" id="ARBA00032976"/>
    </source>
</evidence>
<evidence type="ECO:0000256" key="2">
    <source>
        <dbReference type="ARBA" id="ARBA00010973"/>
    </source>
</evidence>
<accession>A0A1T4JKA6</accession>
<dbReference type="RefSeq" id="WP_085931827.1">
    <property type="nucleotide sequence ID" value="NZ_FUWJ01000001.1"/>
</dbReference>
<dbReference type="STRING" id="225324.SAMN02745126_00052"/>
<dbReference type="GO" id="GO:0016810">
    <property type="term" value="F:hydrolase activity, acting on carbon-nitrogen (but not peptide) bonds"/>
    <property type="evidence" value="ECO:0007669"/>
    <property type="project" value="InterPro"/>
</dbReference>
<dbReference type="Pfam" id="PF01522">
    <property type="entry name" value="Polysacc_deac_1"/>
    <property type="match status" value="1"/>
</dbReference>
<comment type="similarity">
    <text evidence="2">Belongs to the polysaccharide deacetylase family.</text>
</comment>
<organism evidence="6 7">
    <name type="scientific">Enhydrobacter aerosaccus</name>
    <dbReference type="NCBI Taxonomy" id="225324"/>
    <lineage>
        <taxon>Bacteria</taxon>
        <taxon>Pseudomonadati</taxon>
        <taxon>Pseudomonadota</taxon>
        <taxon>Alphaproteobacteria</taxon>
        <taxon>Hyphomicrobiales</taxon>
        <taxon>Enhydrobacter</taxon>
    </lineage>
</organism>
<dbReference type="CDD" id="cd10977">
    <property type="entry name" value="CE4_PuuE_SpCDA1"/>
    <property type="match status" value="1"/>
</dbReference>